<keyword evidence="4 8" id="KW-0812">Transmembrane</keyword>
<feature type="transmembrane region" description="Helical" evidence="8">
    <location>
        <begin position="633"/>
        <end position="654"/>
    </location>
</feature>
<dbReference type="AlphaFoldDB" id="A0A3M2L644"/>
<reference evidence="9 10" key="1">
    <citation type="submission" date="2018-10" db="EMBL/GenBank/DDBJ databases">
        <title>Isolation from cow dung.</title>
        <authorList>
            <person name="Ling L."/>
        </authorList>
    </citation>
    <scope>NUCLEOTIDE SEQUENCE [LARGE SCALE GENOMIC DNA]</scope>
    <source>
        <strain evidence="9 10">NEAU-LL90</strain>
    </source>
</reference>
<feature type="region of interest" description="Disordered" evidence="7">
    <location>
        <begin position="211"/>
        <end position="233"/>
    </location>
</feature>
<dbReference type="InterPro" id="IPR002797">
    <property type="entry name" value="Polysacc_synth"/>
</dbReference>
<accession>A0A3M2L644</accession>
<evidence type="ECO:0000313" key="10">
    <source>
        <dbReference type="Proteomes" id="UP000279275"/>
    </source>
</evidence>
<evidence type="ECO:0000256" key="6">
    <source>
        <dbReference type="ARBA" id="ARBA00023136"/>
    </source>
</evidence>
<organism evidence="9 10">
    <name type="scientific">Nocardia stercoris</name>
    <dbReference type="NCBI Taxonomy" id="2483361"/>
    <lineage>
        <taxon>Bacteria</taxon>
        <taxon>Bacillati</taxon>
        <taxon>Actinomycetota</taxon>
        <taxon>Actinomycetes</taxon>
        <taxon>Mycobacteriales</taxon>
        <taxon>Nocardiaceae</taxon>
        <taxon>Nocardia</taxon>
    </lineage>
</organism>
<comment type="caution">
    <text evidence="9">The sequence shown here is derived from an EMBL/GenBank/DDBJ whole genome shotgun (WGS) entry which is preliminary data.</text>
</comment>
<feature type="region of interest" description="Disordered" evidence="7">
    <location>
        <begin position="1"/>
        <end position="185"/>
    </location>
</feature>
<sequence length="707" mass="73369">MASADPTPGSGTPAGGTSGRAVPTSHTPGHGTSTDPTPGDGPSVSRTPSDGTPLSQTPGYPAPVSNTAGHGTPGGGIPGFGTGTGEAPETSASRTPVFGSPSDRTDGRGTSLGQPPGYATPVDRTGRDDEGAGTDSGYLTPARQVFRDAAPGHHASREVTPFPPGSRDAASAHQAPREPVPARPLPRDAALTHQAPRDSVPAYSAPVYSATPARAHHVPTSGLPRPRPRRIPGTQREVPVFRTAGPYFTTSSALAPDPYVTAILRVPGDLDASGDSDAPRKRKGGKLGVLRDIGLVSFGKYGQYIITLVTQPLIARQLGPHGVGLLAIAISAYFIGSLLVDLGITSFLAAKVEGASPADVGGLRGTYLAIRASTVGVMGLALLAGELAGVSGSVRMILIGLFTGGFWSISEDWLLLGQGRFGASTLYQGIGRVGYLVLLLTVLPRFPTAAVAMGCMFASAIITVSLTWWDALRTYGLPGRPDRLREVLRIGAPVVASRVLVTSYGQGSATVYSSVLDAVSLGLYSTGDRLVRAIQSMLDPIGYALLPRMARNTEQESFWRTSIRFLTAVVTIAVLAVIAVWISAPLLIHVMFGPQFASAVPMLRLEVIILPATAITSFATTAVLSVRQDTIGVLVGAIIGTCVAATALGFTALATHSVWTLVYGTVAAELSVAMWYIIRMRWLVLREKAVRGRAGTDVPGSGEGAQS</sequence>
<dbReference type="PANTHER" id="PTHR30250:SF10">
    <property type="entry name" value="LIPOPOLYSACCHARIDE BIOSYNTHESIS PROTEIN WZXC"/>
    <property type="match status" value="1"/>
</dbReference>
<evidence type="ECO:0008006" key="11">
    <source>
        <dbReference type="Google" id="ProtNLM"/>
    </source>
</evidence>
<dbReference type="OrthoDB" id="4483827at2"/>
<feature type="transmembrane region" description="Helical" evidence="8">
    <location>
        <begin position="608"/>
        <end position="626"/>
    </location>
</feature>
<feature type="compositionally biased region" description="Low complexity" evidence="7">
    <location>
        <begin position="1"/>
        <end position="11"/>
    </location>
</feature>
<feature type="compositionally biased region" description="Polar residues" evidence="7">
    <location>
        <begin position="44"/>
        <end position="58"/>
    </location>
</feature>
<feature type="transmembrane region" description="Helical" evidence="8">
    <location>
        <begin position="365"/>
        <end position="384"/>
    </location>
</feature>
<evidence type="ECO:0000256" key="8">
    <source>
        <dbReference type="SAM" id="Phobius"/>
    </source>
</evidence>
<feature type="compositionally biased region" description="Gly residues" evidence="7">
    <location>
        <begin position="71"/>
        <end position="84"/>
    </location>
</feature>
<proteinExistence type="inferred from homology"/>
<dbReference type="InterPro" id="IPR050833">
    <property type="entry name" value="Poly_Biosynth_Transport"/>
</dbReference>
<evidence type="ECO:0000313" key="9">
    <source>
        <dbReference type="EMBL" id="RMI32190.1"/>
    </source>
</evidence>
<dbReference type="Proteomes" id="UP000279275">
    <property type="component" value="Unassembled WGS sequence"/>
</dbReference>
<keyword evidence="3" id="KW-1003">Cell membrane</keyword>
<comment type="similarity">
    <text evidence="2">Belongs to the polysaccharide synthase family.</text>
</comment>
<name>A0A3M2L644_9NOCA</name>
<keyword evidence="10" id="KW-1185">Reference proteome</keyword>
<keyword evidence="6 8" id="KW-0472">Membrane</keyword>
<evidence type="ECO:0000256" key="4">
    <source>
        <dbReference type="ARBA" id="ARBA00022692"/>
    </source>
</evidence>
<feature type="transmembrane region" description="Helical" evidence="8">
    <location>
        <begin position="323"/>
        <end position="344"/>
    </location>
</feature>
<evidence type="ECO:0000256" key="3">
    <source>
        <dbReference type="ARBA" id="ARBA00022475"/>
    </source>
</evidence>
<feature type="transmembrane region" description="Helical" evidence="8">
    <location>
        <begin position="449"/>
        <end position="469"/>
    </location>
</feature>
<comment type="subcellular location">
    <subcellularLocation>
        <location evidence="1">Cell membrane</location>
        <topology evidence="1">Multi-pass membrane protein</topology>
    </subcellularLocation>
</comment>
<gene>
    <name evidence="9" type="ORF">EBN03_14390</name>
</gene>
<dbReference type="PANTHER" id="PTHR30250">
    <property type="entry name" value="PST FAMILY PREDICTED COLANIC ACID TRANSPORTER"/>
    <property type="match status" value="1"/>
</dbReference>
<dbReference type="Pfam" id="PF01943">
    <property type="entry name" value="Polysacc_synt"/>
    <property type="match status" value="1"/>
</dbReference>
<feature type="transmembrane region" description="Helical" evidence="8">
    <location>
        <begin position="565"/>
        <end position="588"/>
    </location>
</feature>
<evidence type="ECO:0000256" key="1">
    <source>
        <dbReference type="ARBA" id="ARBA00004651"/>
    </source>
</evidence>
<dbReference type="GO" id="GO:0005886">
    <property type="term" value="C:plasma membrane"/>
    <property type="evidence" value="ECO:0007669"/>
    <property type="project" value="UniProtKB-SubCell"/>
</dbReference>
<evidence type="ECO:0000256" key="5">
    <source>
        <dbReference type="ARBA" id="ARBA00022989"/>
    </source>
</evidence>
<evidence type="ECO:0000256" key="2">
    <source>
        <dbReference type="ARBA" id="ARBA00007430"/>
    </source>
</evidence>
<evidence type="ECO:0000256" key="7">
    <source>
        <dbReference type="SAM" id="MobiDB-lite"/>
    </source>
</evidence>
<feature type="compositionally biased region" description="Polar residues" evidence="7">
    <location>
        <begin position="24"/>
        <end position="36"/>
    </location>
</feature>
<dbReference type="EMBL" id="RFFH01000005">
    <property type="protein sequence ID" value="RMI32190.1"/>
    <property type="molecule type" value="Genomic_DNA"/>
</dbReference>
<keyword evidence="5 8" id="KW-1133">Transmembrane helix</keyword>
<protein>
    <recommendedName>
        <fullName evidence="11">Lipopolysaccharide biosynthesis protein</fullName>
    </recommendedName>
</protein>
<feature type="transmembrane region" description="Helical" evidence="8">
    <location>
        <begin position="660"/>
        <end position="678"/>
    </location>
</feature>
<feature type="transmembrane region" description="Helical" evidence="8">
    <location>
        <begin position="390"/>
        <end position="409"/>
    </location>
</feature>